<feature type="region of interest" description="Disordered" evidence="2">
    <location>
        <begin position="183"/>
        <end position="207"/>
    </location>
</feature>
<dbReference type="AlphaFoldDB" id="A0AAF0EDH7"/>
<dbReference type="FunFam" id="1.20.1260.60:FF:000002">
    <property type="entry name" value="Vacuolar protein sorting-associated protein IST1"/>
    <property type="match status" value="1"/>
</dbReference>
<evidence type="ECO:0000313" key="4">
    <source>
        <dbReference type="Proteomes" id="UP001214415"/>
    </source>
</evidence>
<organism evidence="3 4">
    <name type="scientific">Malassezia equina</name>
    <dbReference type="NCBI Taxonomy" id="1381935"/>
    <lineage>
        <taxon>Eukaryota</taxon>
        <taxon>Fungi</taxon>
        <taxon>Dikarya</taxon>
        <taxon>Basidiomycota</taxon>
        <taxon>Ustilaginomycotina</taxon>
        <taxon>Malasseziomycetes</taxon>
        <taxon>Malasseziales</taxon>
        <taxon>Malasseziaceae</taxon>
        <taxon>Malassezia</taxon>
    </lineage>
</organism>
<name>A0AAF0EDH7_9BASI</name>
<comment type="similarity">
    <text evidence="1">Belongs to the IST1 family.</text>
</comment>
<dbReference type="PANTHER" id="PTHR12161">
    <property type="entry name" value="IST1 FAMILY MEMBER"/>
    <property type="match status" value="1"/>
</dbReference>
<keyword evidence="4" id="KW-1185">Reference proteome</keyword>
<dbReference type="Proteomes" id="UP001214415">
    <property type="component" value="Chromosome 3"/>
</dbReference>
<proteinExistence type="inferred from homology"/>
<dbReference type="Gene3D" id="1.20.1260.60">
    <property type="entry name" value="Vacuolar protein sorting-associated protein Ist1"/>
    <property type="match status" value="1"/>
</dbReference>
<dbReference type="PANTHER" id="PTHR12161:SF5">
    <property type="entry name" value="IST1 HOMOLOG"/>
    <property type="match status" value="1"/>
</dbReference>
<dbReference type="Pfam" id="PF03398">
    <property type="entry name" value="Ist1"/>
    <property type="match status" value="1"/>
</dbReference>
<reference evidence="3" key="1">
    <citation type="submission" date="2023-03" db="EMBL/GenBank/DDBJ databases">
        <title>Mating type loci evolution in Malassezia.</title>
        <authorList>
            <person name="Coelho M.A."/>
        </authorList>
    </citation>
    <scope>NUCLEOTIDE SEQUENCE</scope>
    <source>
        <strain evidence="3">CBS 12830</strain>
    </source>
</reference>
<dbReference type="EMBL" id="CP119902">
    <property type="protein sequence ID" value="WFD23224.1"/>
    <property type="molecule type" value="Genomic_DNA"/>
</dbReference>
<evidence type="ECO:0000256" key="2">
    <source>
        <dbReference type="SAM" id="MobiDB-lite"/>
    </source>
</evidence>
<accession>A0AAF0EDH7</accession>
<evidence type="ECO:0000313" key="3">
    <source>
        <dbReference type="EMBL" id="WFD23224.1"/>
    </source>
</evidence>
<dbReference type="InterPro" id="IPR005061">
    <property type="entry name" value="Ist1"/>
</dbReference>
<dbReference type="InterPro" id="IPR042277">
    <property type="entry name" value="IST1-like"/>
</dbReference>
<evidence type="ECO:0000256" key="1">
    <source>
        <dbReference type="ARBA" id="ARBA00005536"/>
    </source>
</evidence>
<gene>
    <name evidence="3" type="primary">IST1</name>
    <name evidence="3" type="ORF">MEQU1_001912</name>
</gene>
<sequence>MARWQAARTRIQLKLAIQRAHMLQAKKEALAKRTRLEIAELVDRGRMETARVKTESLILDDIHTELLELLELYCEMLYARFALLEIKSSVASQEEPEDAIREPLLAVLHAAHHTDVQELHVLQDMLCARFSKEFAQAALNNEDGCVPERVANKVAYRMPPPDLVDAYLREICRAYHIALPSEAPITDTQPADTPASTATEEGQQGDQAWSALMKRFEALKQP</sequence>
<feature type="compositionally biased region" description="Polar residues" evidence="2">
    <location>
        <begin position="186"/>
        <end position="207"/>
    </location>
</feature>
<protein>
    <submittedName>
        <fullName evidence="3">Vacuolar protein sorting-associated protein ist1</fullName>
    </submittedName>
</protein>
<dbReference type="GO" id="GO:0015031">
    <property type="term" value="P:protein transport"/>
    <property type="evidence" value="ECO:0007669"/>
    <property type="project" value="InterPro"/>
</dbReference>